<evidence type="ECO:0000256" key="2">
    <source>
        <dbReference type="ARBA" id="ARBA00022679"/>
    </source>
</evidence>
<feature type="transmembrane region" description="Helical" evidence="7">
    <location>
        <begin position="29"/>
        <end position="50"/>
    </location>
</feature>
<evidence type="ECO:0000256" key="4">
    <source>
        <dbReference type="ARBA" id="ARBA00022984"/>
    </source>
</evidence>
<sequence length="480" mass="53954">MKEKKHISGSQKGGQTTEKLKKRIADHKLMVVVAIIIVIGIIYLLGTLYFRNHFLPRTVINGVACGGKNIETSTERFAQAAKEYQLTLKERDDKEETISGSDIDLEVDPGEQLEQLMESQNSFAWVANIFKKNENSAETAVTYDSEKLRQVLESLECVSGAEIRDSQNASLSDYQDGVGYELTDAVYGNRLDENVFYEKVDEAVNMMASELDLDGSGCYVDPVYTADSREAKEMLEKANRYVNTTITYQFGKKEEVLDGSVISQWIRTGDDCSVSLDNEKEKEYVSQLADKYDTKWKSRTLVTHSGKTVTVPAGGNYGWRVNQDETIAKLNEYLEAGEDYTGEVVYYQRAAQYEEPDYGDTYVEVSISEQHFWYYQNAKVVLESDFVSGDPTKGRDTPKGAYQLAYKARDQVLQGEGYSSPVDYWMPFVDGVGFHDASWRDRFGGSIYKGDGSHGCLNLPPSVAKQLYDKIEAGTAILVY</sequence>
<evidence type="ECO:0000256" key="6">
    <source>
        <dbReference type="PROSITE-ProRule" id="PRU01373"/>
    </source>
</evidence>
<evidence type="ECO:0000256" key="7">
    <source>
        <dbReference type="SAM" id="Phobius"/>
    </source>
</evidence>
<reference evidence="9" key="1">
    <citation type="journal article" date="2021" name="PeerJ">
        <title>Extensive microbial diversity within the chicken gut microbiome revealed by metagenomics and culture.</title>
        <authorList>
            <person name="Gilroy R."/>
            <person name="Ravi A."/>
            <person name="Getino M."/>
            <person name="Pursley I."/>
            <person name="Horton D.L."/>
            <person name="Alikhan N.F."/>
            <person name="Baker D."/>
            <person name="Gharbi K."/>
            <person name="Hall N."/>
            <person name="Watson M."/>
            <person name="Adriaenssens E.M."/>
            <person name="Foster-Nyarko E."/>
            <person name="Jarju S."/>
            <person name="Secka A."/>
            <person name="Antonio M."/>
            <person name="Oren A."/>
            <person name="Chaudhuri R.R."/>
            <person name="La Ragione R."/>
            <person name="Hildebrand F."/>
            <person name="Pallen M.J."/>
        </authorList>
    </citation>
    <scope>NUCLEOTIDE SEQUENCE</scope>
    <source>
        <strain evidence="9">CHK192-9172</strain>
    </source>
</reference>
<dbReference type="SUPFAM" id="SSF143985">
    <property type="entry name" value="L,D-transpeptidase pre-catalytic domain-like"/>
    <property type="match status" value="1"/>
</dbReference>
<proteinExistence type="predicted"/>
<dbReference type="GO" id="GO:0016740">
    <property type="term" value="F:transferase activity"/>
    <property type="evidence" value="ECO:0007669"/>
    <property type="project" value="UniProtKB-KW"/>
</dbReference>
<reference evidence="9" key="2">
    <citation type="submission" date="2021-04" db="EMBL/GenBank/DDBJ databases">
        <authorList>
            <person name="Gilroy R."/>
        </authorList>
    </citation>
    <scope>NUCLEOTIDE SEQUENCE</scope>
    <source>
        <strain evidence="9">CHK192-9172</strain>
    </source>
</reference>
<keyword evidence="7" id="KW-0472">Membrane</keyword>
<dbReference type="GO" id="GO:0008360">
    <property type="term" value="P:regulation of cell shape"/>
    <property type="evidence" value="ECO:0007669"/>
    <property type="project" value="UniProtKB-UniRule"/>
</dbReference>
<dbReference type="GO" id="GO:0018104">
    <property type="term" value="P:peptidoglycan-protein cross-linking"/>
    <property type="evidence" value="ECO:0007669"/>
    <property type="project" value="TreeGrafter"/>
</dbReference>
<dbReference type="Pfam" id="PF12229">
    <property type="entry name" value="PG_binding_4"/>
    <property type="match status" value="1"/>
</dbReference>
<organism evidence="9 10">
    <name type="scientific">Candidatus Eubacterium avistercoris</name>
    <dbReference type="NCBI Taxonomy" id="2838567"/>
    <lineage>
        <taxon>Bacteria</taxon>
        <taxon>Bacillati</taxon>
        <taxon>Bacillota</taxon>
        <taxon>Clostridia</taxon>
        <taxon>Eubacteriales</taxon>
        <taxon>Eubacteriaceae</taxon>
        <taxon>Eubacterium</taxon>
    </lineage>
</organism>
<dbReference type="Gene3D" id="2.40.440.10">
    <property type="entry name" value="L,D-transpeptidase catalytic domain-like"/>
    <property type="match status" value="1"/>
</dbReference>
<keyword evidence="5 6" id="KW-0961">Cell wall biogenesis/degradation</keyword>
<keyword evidence="4 6" id="KW-0573">Peptidoglycan synthesis</keyword>
<feature type="domain" description="L,D-TPase catalytic" evidence="8">
    <location>
        <begin position="361"/>
        <end position="480"/>
    </location>
</feature>
<dbReference type="PANTHER" id="PTHR30582">
    <property type="entry name" value="L,D-TRANSPEPTIDASE"/>
    <property type="match status" value="1"/>
</dbReference>
<dbReference type="Pfam" id="PF03734">
    <property type="entry name" value="YkuD"/>
    <property type="match status" value="1"/>
</dbReference>
<protein>
    <submittedName>
        <fullName evidence="9">L,D-transpeptidase/peptidoglycan binding protein</fullName>
    </submittedName>
</protein>
<dbReference type="InterPro" id="IPR050979">
    <property type="entry name" value="LD-transpeptidase"/>
</dbReference>
<dbReference type="InterPro" id="IPR022029">
    <property type="entry name" value="YoaR-like_PG-bd"/>
</dbReference>
<dbReference type="CDD" id="cd16913">
    <property type="entry name" value="YkuD_like"/>
    <property type="match status" value="1"/>
</dbReference>
<evidence type="ECO:0000256" key="1">
    <source>
        <dbReference type="ARBA" id="ARBA00004752"/>
    </source>
</evidence>
<feature type="active site" description="Nucleophile" evidence="6">
    <location>
        <position position="456"/>
    </location>
</feature>
<evidence type="ECO:0000256" key="3">
    <source>
        <dbReference type="ARBA" id="ARBA00022960"/>
    </source>
</evidence>
<dbReference type="SUPFAM" id="SSF141523">
    <property type="entry name" value="L,D-transpeptidase catalytic domain-like"/>
    <property type="match status" value="1"/>
</dbReference>
<accession>A0A9D2IFN7</accession>
<gene>
    <name evidence="9" type="ORF">IAA08_05285</name>
</gene>
<evidence type="ECO:0000256" key="5">
    <source>
        <dbReference type="ARBA" id="ARBA00023316"/>
    </source>
</evidence>
<comment type="caution">
    <text evidence="9">The sequence shown here is derived from an EMBL/GenBank/DDBJ whole genome shotgun (WGS) entry which is preliminary data.</text>
</comment>
<keyword evidence="2" id="KW-0808">Transferase</keyword>
<dbReference type="EMBL" id="DXCH01000146">
    <property type="protein sequence ID" value="HIZ07332.1"/>
    <property type="molecule type" value="Genomic_DNA"/>
</dbReference>
<name>A0A9D2IFN7_9FIRM</name>
<evidence type="ECO:0000313" key="10">
    <source>
        <dbReference type="Proteomes" id="UP000824024"/>
    </source>
</evidence>
<dbReference type="InterPro" id="IPR038063">
    <property type="entry name" value="Transpep_catalytic_dom"/>
</dbReference>
<comment type="pathway">
    <text evidence="1 6">Cell wall biogenesis; peptidoglycan biosynthesis.</text>
</comment>
<dbReference type="Proteomes" id="UP000824024">
    <property type="component" value="Unassembled WGS sequence"/>
</dbReference>
<dbReference type="GO" id="GO:0071972">
    <property type="term" value="F:peptidoglycan L,D-transpeptidase activity"/>
    <property type="evidence" value="ECO:0007669"/>
    <property type="project" value="TreeGrafter"/>
</dbReference>
<keyword evidence="3 6" id="KW-0133">Cell shape</keyword>
<dbReference type="InterPro" id="IPR005490">
    <property type="entry name" value="LD_TPept_cat_dom"/>
</dbReference>
<dbReference type="PANTHER" id="PTHR30582:SF33">
    <property type="entry name" value="EXPORTED PROTEIN"/>
    <property type="match status" value="1"/>
</dbReference>
<feature type="active site" description="Proton donor/acceptor" evidence="6">
    <location>
        <position position="435"/>
    </location>
</feature>
<dbReference type="Gene3D" id="3.10.20.800">
    <property type="match status" value="1"/>
</dbReference>
<dbReference type="PROSITE" id="PS52029">
    <property type="entry name" value="LD_TPASE"/>
    <property type="match status" value="1"/>
</dbReference>
<dbReference type="GO" id="GO:0005576">
    <property type="term" value="C:extracellular region"/>
    <property type="evidence" value="ECO:0007669"/>
    <property type="project" value="TreeGrafter"/>
</dbReference>
<evidence type="ECO:0000313" key="9">
    <source>
        <dbReference type="EMBL" id="HIZ07332.1"/>
    </source>
</evidence>
<keyword evidence="7" id="KW-1133">Transmembrane helix</keyword>
<keyword evidence="7" id="KW-0812">Transmembrane</keyword>
<evidence type="ECO:0000259" key="8">
    <source>
        <dbReference type="PROSITE" id="PS52029"/>
    </source>
</evidence>
<dbReference type="InterPro" id="IPR038054">
    <property type="entry name" value="LD_TPept-like_central_sf"/>
</dbReference>
<dbReference type="GO" id="GO:0071555">
    <property type="term" value="P:cell wall organization"/>
    <property type="evidence" value="ECO:0007669"/>
    <property type="project" value="UniProtKB-UniRule"/>
</dbReference>
<dbReference type="AlphaFoldDB" id="A0A9D2IFN7"/>